<dbReference type="Proteomes" id="UP000003656">
    <property type="component" value="Unassembled WGS sequence"/>
</dbReference>
<evidence type="ECO:0000313" key="1">
    <source>
        <dbReference type="EMBL" id="EFA22681.1"/>
    </source>
</evidence>
<proteinExistence type="predicted"/>
<protein>
    <submittedName>
        <fullName evidence="1">Uncharacterized protein</fullName>
    </submittedName>
</protein>
<sequence>MERTMKVQQLTNYTYQGPNEWDTVDFWVGTIADDQGETTQVRVMDHDLRDSNPGNVVRSLLEQLRAKQITEDEFARQLLRYDDPAKIDEEHSWKLTSEFTPIQDGVLAAE</sequence>
<dbReference type="AlphaFoldDB" id="D1NV30"/>
<name>D1NV30_9BIFI</name>
<dbReference type="EMBL" id="ABXB03000003">
    <property type="protein sequence ID" value="EFA22681.1"/>
    <property type="molecule type" value="Genomic_DNA"/>
</dbReference>
<accession>D1NV30</accession>
<evidence type="ECO:0000313" key="2">
    <source>
        <dbReference type="Proteomes" id="UP000003656"/>
    </source>
</evidence>
<gene>
    <name evidence="1" type="ORF">BIFGAL_03711</name>
</gene>
<comment type="caution">
    <text evidence="1">The sequence shown here is derived from an EMBL/GenBank/DDBJ whole genome shotgun (WGS) entry which is preliminary data.</text>
</comment>
<dbReference type="eggNOG" id="ENOG5032GR7">
    <property type="taxonomic scope" value="Bacteria"/>
</dbReference>
<reference evidence="1 2" key="1">
    <citation type="submission" date="2009-11" db="EMBL/GenBank/DDBJ databases">
        <authorList>
            <person name="Weinstock G."/>
            <person name="Sodergren E."/>
            <person name="Clifton S."/>
            <person name="Fulton L."/>
            <person name="Fulton B."/>
            <person name="Courtney L."/>
            <person name="Fronick C."/>
            <person name="Harrison M."/>
            <person name="Strong C."/>
            <person name="Farmer C."/>
            <person name="Delahaunty K."/>
            <person name="Markovic C."/>
            <person name="Hall O."/>
            <person name="Minx P."/>
            <person name="Tomlinson C."/>
            <person name="Mitreva M."/>
            <person name="Nelson J."/>
            <person name="Hou S."/>
            <person name="Wollam A."/>
            <person name="Pepin K.H."/>
            <person name="Johnson M."/>
            <person name="Bhonagiri V."/>
            <person name="Nash W.E."/>
            <person name="Warren W."/>
            <person name="Chinwalla A."/>
            <person name="Mardis E.R."/>
            <person name="Wilson R.K."/>
        </authorList>
    </citation>
    <scope>NUCLEOTIDE SEQUENCE [LARGE SCALE GENOMIC DNA]</scope>
    <source>
        <strain evidence="1 2">DSM 20093</strain>
    </source>
</reference>
<organism evidence="1 2">
    <name type="scientific">Bifidobacterium gallicum DSM 20093 = LMG 11596</name>
    <dbReference type="NCBI Taxonomy" id="561180"/>
    <lineage>
        <taxon>Bacteria</taxon>
        <taxon>Bacillati</taxon>
        <taxon>Actinomycetota</taxon>
        <taxon>Actinomycetes</taxon>
        <taxon>Bifidobacteriales</taxon>
        <taxon>Bifidobacteriaceae</taxon>
        <taxon>Bifidobacterium</taxon>
    </lineage>
</organism>